<dbReference type="GO" id="GO:0031119">
    <property type="term" value="P:tRNA pseudouridine synthesis"/>
    <property type="evidence" value="ECO:0007669"/>
    <property type="project" value="UniProtKB-UniRule"/>
</dbReference>
<dbReference type="Pfam" id="PF16198">
    <property type="entry name" value="TruB_C_2"/>
    <property type="match status" value="1"/>
</dbReference>
<reference evidence="9" key="2">
    <citation type="journal article" date="2021" name="Sci. Rep.">
        <title>The distribution of antibiotic resistance genes in chicken gut microbiota commensals.</title>
        <authorList>
            <person name="Juricova H."/>
            <person name="Matiasovicova J."/>
            <person name="Kubasova T."/>
            <person name="Cejkova D."/>
            <person name="Rychlik I."/>
        </authorList>
    </citation>
    <scope>NUCLEOTIDE SEQUENCE</scope>
    <source>
        <strain evidence="9">An559</strain>
    </source>
</reference>
<keyword evidence="3 5" id="KW-0819">tRNA processing</keyword>
<dbReference type="InterPro" id="IPR032819">
    <property type="entry name" value="TruB_C"/>
</dbReference>
<name>A0A938X4D4_9FIRM</name>
<organism evidence="9 10">
    <name type="scientific">Merdimmobilis hominis</name>
    <dbReference type="NCBI Taxonomy" id="2897707"/>
    <lineage>
        <taxon>Bacteria</taxon>
        <taxon>Bacillati</taxon>
        <taxon>Bacillota</taxon>
        <taxon>Clostridia</taxon>
        <taxon>Eubacteriales</taxon>
        <taxon>Oscillospiraceae</taxon>
        <taxon>Merdimmobilis</taxon>
    </lineage>
</organism>
<proteinExistence type="inferred from homology"/>
<dbReference type="GO" id="GO:0160148">
    <property type="term" value="F:tRNA pseudouridine(55) synthase activity"/>
    <property type="evidence" value="ECO:0007669"/>
    <property type="project" value="UniProtKB-EC"/>
</dbReference>
<evidence type="ECO:0000259" key="6">
    <source>
        <dbReference type="Pfam" id="PF01509"/>
    </source>
</evidence>
<dbReference type="NCBIfam" id="TIGR00431">
    <property type="entry name" value="TruB"/>
    <property type="match status" value="1"/>
</dbReference>
<feature type="domain" description="tRNA pseudouridine synthase II TruB subfamily 1 C-terminal" evidence="7">
    <location>
        <begin position="235"/>
        <end position="283"/>
    </location>
</feature>
<dbReference type="Pfam" id="PF01509">
    <property type="entry name" value="TruB_N"/>
    <property type="match status" value="1"/>
</dbReference>
<sequence>MNGVLCINKPQEYTSFDVIARIRGMSKTKRVGHSGTLDPMATGVLLIFLGQATKACDMLPDDDKAYEASFELGLRSDTLDCWGTVTSGEKRRVTAAEVEAVLPQFRGDITQIPPMYSAVRINGQRLYDIARQGREVEREPRAVTVMELTLSSFDEETGCGTLTIRCSKGTYVRTIISDIGEALGCGAIMTGLVRTQASGFTLHDCITLEQAQQFTADGTLEQQLRPVDTLFSHLPKIRLNEVQTEKFQNGVRLDLNRVRHKKVDTLHRVYGHTGLFLGLASLDHSDESLRIEKMFAPR</sequence>
<evidence type="ECO:0000259" key="7">
    <source>
        <dbReference type="Pfam" id="PF09157"/>
    </source>
</evidence>
<evidence type="ECO:0000313" key="9">
    <source>
        <dbReference type="EMBL" id="MBM6919565.1"/>
    </source>
</evidence>
<comment type="similarity">
    <text evidence="2 5">Belongs to the pseudouridine synthase TruB family. Type 1 subfamily.</text>
</comment>
<dbReference type="AlphaFoldDB" id="A0A938X4D4"/>
<evidence type="ECO:0000256" key="3">
    <source>
        <dbReference type="ARBA" id="ARBA00022694"/>
    </source>
</evidence>
<accession>A0A938X4D4</accession>
<protein>
    <recommendedName>
        <fullName evidence="5">tRNA pseudouridine synthase B</fullName>
        <ecNumber evidence="5">5.4.99.25</ecNumber>
    </recommendedName>
    <alternativeName>
        <fullName evidence="5">tRNA pseudouridine(55) synthase</fullName>
        <shortName evidence="5">Psi55 synthase</shortName>
    </alternativeName>
    <alternativeName>
        <fullName evidence="5">tRNA pseudouridylate synthase</fullName>
    </alternativeName>
    <alternativeName>
        <fullName evidence="5">tRNA-uridine isomerase</fullName>
    </alternativeName>
</protein>
<dbReference type="PANTHER" id="PTHR13767">
    <property type="entry name" value="TRNA-PSEUDOURIDINE SYNTHASE"/>
    <property type="match status" value="1"/>
</dbReference>
<evidence type="ECO:0000256" key="1">
    <source>
        <dbReference type="ARBA" id="ARBA00000385"/>
    </source>
</evidence>
<dbReference type="GO" id="GO:1990481">
    <property type="term" value="P:mRNA pseudouridine synthesis"/>
    <property type="evidence" value="ECO:0007669"/>
    <property type="project" value="TreeGrafter"/>
</dbReference>
<dbReference type="Gene3D" id="3.30.2350.10">
    <property type="entry name" value="Pseudouridine synthase"/>
    <property type="match status" value="1"/>
</dbReference>
<feature type="active site" description="Nucleophile" evidence="5">
    <location>
        <position position="38"/>
    </location>
</feature>
<dbReference type="InterPro" id="IPR015240">
    <property type="entry name" value="tRNA_sdUridine_synth_fam1_C"/>
</dbReference>
<dbReference type="RefSeq" id="WP_204443454.1">
    <property type="nucleotide sequence ID" value="NZ_JACJKY010000001.1"/>
</dbReference>
<comment type="caution">
    <text evidence="9">The sequence shown here is derived from an EMBL/GenBank/DDBJ whole genome shotgun (WGS) entry which is preliminary data.</text>
</comment>
<dbReference type="EC" id="5.4.99.25" evidence="5"/>
<keyword evidence="4 5" id="KW-0413">Isomerase</keyword>
<dbReference type="InterPro" id="IPR020103">
    <property type="entry name" value="PsdUridine_synth_cat_dom_sf"/>
</dbReference>
<dbReference type="EMBL" id="JACJKY010000001">
    <property type="protein sequence ID" value="MBM6919565.1"/>
    <property type="molecule type" value="Genomic_DNA"/>
</dbReference>
<dbReference type="GO" id="GO:0003723">
    <property type="term" value="F:RNA binding"/>
    <property type="evidence" value="ECO:0007669"/>
    <property type="project" value="InterPro"/>
</dbReference>
<dbReference type="InterPro" id="IPR002501">
    <property type="entry name" value="PsdUridine_synth_N"/>
</dbReference>
<evidence type="ECO:0000313" key="10">
    <source>
        <dbReference type="Proteomes" id="UP000774750"/>
    </source>
</evidence>
<dbReference type="Proteomes" id="UP000774750">
    <property type="component" value="Unassembled WGS sequence"/>
</dbReference>
<evidence type="ECO:0000256" key="2">
    <source>
        <dbReference type="ARBA" id="ARBA00005642"/>
    </source>
</evidence>
<dbReference type="PANTHER" id="PTHR13767:SF2">
    <property type="entry name" value="PSEUDOURIDYLATE SYNTHASE TRUB1"/>
    <property type="match status" value="1"/>
</dbReference>
<dbReference type="SUPFAM" id="SSF55120">
    <property type="entry name" value="Pseudouridine synthase"/>
    <property type="match status" value="1"/>
</dbReference>
<dbReference type="CDD" id="cd02573">
    <property type="entry name" value="PseudoU_synth_EcTruB"/>
    <property type="match status" value="1"/>
</dbReference>
<evidence type="ECO:0000256" key="4">
    <source>
        <dbReference type="ARBA" id="ARBA00023235"/>
    </source>
</evidence>
<evidence type="ECO:0000259" key="8">
    <source>
        <dbReference type="Pfam" id="PF16198"/>
    </source>
</evidence>
<gene>
    <name evidence="5 9" type="primary">truB</name>
    <name evidence="9" type="ORF">H6A12_00050</name>
</gene>
<feature type="domain" description="Pseudouridine synthase II N-terminal" evidence="6">
    <location>
        <begin position="24"/>
        <end position="172"/>
    </location>
</feature>
<evidence type="ECO:0000256" key="5">
    <source>
        <dbReference type="HAMAP-Rule" id="MF_01080"/>
    </source>
</evidence>
<comment type="catalytic activity">
    <reaction evidence="1 5">
        <text>uridine(55) in tRNA = pseudouridine(55) in tRNA</text>
        <dbReference type="Rhea" id="RHEA:42532"/>
        <dbReference type="Rhea" id="RHEA-COMP:10101"/>
        <dbReference type="Rhea" id="RHEA-COMP:10102"/>
        <dbReference type="ChEBI" id="CHEBI:65314"/>
        <dbReference type="ChEBI" id="CHEBI:65315"/>
        <dbReference type="EC" id="5.4.99.25"/>
    </reaction>
</comment>
<dbReference type="HAMAP" id="MF_01080">
    <property type="entry name" value="TruB_bact"/>
    <property type="match status" value="1"/>
</dbReference>
<dbReference type="InterPro" id="IPR014780">
    <property type="entry name" value="tRNA_psdUridine_synth_TruB"/>
</dbReference>
<dbReference type="Pfam" id="PF09157">
    <property type="entry name" value="TruB-C_2"/>
    <property type="match status" value="1"/>
</dbReference>
<keyword evidence="10" id="KW-1185">Reference proteome</keyword>
<reference evidence="9" key="1">
    <citation type="submission" date="2020-08" db="EMBL/GenBank/DDBJ databases">
        <authorList>
            <person name="Cejkova D."/>
            <person name="Kubasova T."/>
            <person name="Jahodarova E."/>
            <person name="Rychlik I."/>
        </authorList>
    </citation>
    <scope>NUCLEOTIDE SEQUENCE</scope>
    <source>
        <strain evidence="9">An559</strain>
    </source>
</reference>
<feature type="domain" description="tRNA pseudouridylate synthase B C-terminal" evidence="8">
    <location>
        <begin position="173"/>
        <end position="231"/>
    </location>
</feature>
<comment type="function">
    <text evidence="5">Responsible for synthesis of pseudouridine from uracil-55 in the psi GC loop of transfer RNAs.</text>
</comment>